<dbReference type="AlphaFoldDB" id="A0A2H3D3L0"/>
<dbReference type="EMBL" id="KZ293667">
    <property type="protein sequence ID" value="PBK89865.1"/>
    <property type="molecule type" value="Genomic_DNA"/>
</dbReference>
<dbReference type="OrthoDB" id="3262412at2759"/>
<proteinExistence type="predicted"/>
<name>A0A2H3D3L0_ARMGA</name>
<keyword evidence="2" id="KW-1185">Reference proteome</keyword>
<sequence length="139" mass="16858">KHLHQHPNIPLNDAEETRLTPNEIYHGTVKEMYDYCFEHDLSQTWAYLWNQWYTPIQWVLWARAECSVIPHLKMTMIVESLWWQLKWHNLSQFNHPQLNLVTHVVLKFLLSHIQQILALIKGHHCEERPQALSWWQANF</sequence>
<dbReference type="OMA" id="GHHCEER"/>
<feature type="non-terminal residue" evidence="1">
    <location>
        <position position="1"/>
    </location>
</feature>
<dbReference type="Proteomes" id="UP000217790">
    <property type="component" value="Unassembled WGS sequence"/>
</dbReference>
<organism evidence="1 2">
    <name type="scientific">Armillaria gallica</name>
    <name type="common">Bulbous honey fungus</name>
    <name type="synonym">Armillaria bulbosa</name>
    <dbReference type="NCBI Taxonomy" id="47427"/>
    <lineage>
        <taxon>Eukaryota</taxon>
        <taxon>Fungi</taxon>
        <taxon>Dikarya</taxon>
        <taxon>Basidiomycota</taxon>
        <taxon>Agaricomycotina</taxon>
        <taxon>Agaricomycetes</taxon>
        <taxon>Agaricomycetidae</taxon>
        <taxon>Agaricales</taxon>
        <taxon>Marasmiineae</taxon>
        <taxon>Physalacriaceae</taxon>
        <taxon>Armillaria</taxon>
    </lineage>
</organism>
<protein>
    <submittedName>
        <fullName evidence="1">Uncharacterized protein</fullName>
    </submittedName>
</protein>
<dbReference type="InParanoid" id="A0A2H3D3L0"/>
<accession>A0A2H3D3L0</accession>
<gene>
    <name evidence="1" type="ORF">ARMGADRAFT_935150</name>
</gene>
<reference evidence="2" key="1">
    <citation type="journal article" date="2017" name="Nat. Ecol. Evol.">
        <title>Genome expansion and lineage-specific genetic innovations in the forest pathogenic fungi Armillaria.</title>
        <authorList>
            <person name="Sipos G."/>
            <person name="Prasanna A.N."/>
            <person name="Walter M.C."/>
            <person name="O'Connor E."/>
            <person name="Balint B."/>
            <person name="Krizsan K."/>
            <person name="Kiss B."/>
            <person name="Hess J."/>
            <person name="Varga T."/>
            <person name="Slot J."/>
            <person name="Riley R."/>
            <person name="Boka B."/>
            <person name="Rigling D."/>
            <person name="Barry K."/>
            <person name="Lee J."/>
            <person name="Mihaltcheva S."/>
            <person name="LaButti K."/>
            <person name="Lipzen A."/>
            <person name="Waldron R."/>
            <person name="Moloney N.M."/>
            <person name="Sperisen C."/>
            <person name="Kredics L."/>
            <person name="Vagvoelgyi C."/>
            <person name="Patrignani A."/>
            <person name="Fitzpatrick D."/>
            <person name="Nagy I."/>
            <person name="Doyle S."/>
            <person name="Anderson J.B."/>
            <person name="Grigoriev I.V."/>
            <person name="Gueldener U."/>
            <person name="Muensterkoetter M."/>
            <person name="Nagy L.G."/>
        </authorList>
    </citation>
    <scope>NUCLEOTIDE SEQUENCE [LARGE SCALE GENOMIC DNA]</scope>
    <source>
        <strain evidence="2">Ar21-2</strain>
    </source>
</reference>
<evidence type="ECO:0000313" key="1">
    <source>
        <dbReference type="EMBL" id="PBK89865.1"/>
    </source>
</evidence>
<dbReference type="STRING" id="47427.A0A2H3D3L0"/>
<evidence type="ECO:0000313" key="2">
    <source>
        <dbReference type="Proteomes" id="UP000217790"/>
    </source>
</evidence>